<evidence type="ECO:0000313" key="8">
    <source>
        <dbReference type="EMBL" id="KAK5173787.1"/>
    </source>
</evidence>
<dbReference type="Pfam" id="PF02544">
    <property type="entry name" value="Steroid_dh"/>
    <property type="match status" value="1"/>
</dbReference>
<comment type="function">
    <text evidence="5">Plays a key role in early steps of protein N-linked glycosylation by being involved in the conversion of polyprenol into dolichol. Acts as a polyprenal reductase that mediates the reduction of polyprenal into dolichal in a NADP-dependent mechanism. Dolichols are required for the synthesis of dolichol-linked monosaccharides and the oligosaccharide precursor used for N-glycosylation.</text>
</comment>
<keyword evidence="5" id="KW-0256">Endoplasmic reticulum</keyword>
<feature type="compositionally biased region" description="Basic and acidic residues" evidence="6">
    <location>
        <begin position="46"/>
        <end position="57"/>
    </location>
</feature>
<dbReference type="GeneID" id="89923815"/>
<feature type="transmembrane region" description="Helical" evidence="5">
    <location>
        <begin position="200"/>
        <end position="219"/>
    </location>
</feature>
<evidence type="ECO:0000256" key="3">
    <source>
        <dbReference type="ARBA" id="ARBA00022989"/>
    </source>
</evidence>
<keyword evidence="9" id="KW-1185">Reference proteome</keyword>
<dbReference type="GO" id="GO:0003865">
    <property type="term" value="F:3-oxo-5-alpha-steroid 4-dehydrogenase activity"/>
    <property type="evidence" value="ECO:0007669"/>
    <property type="project" value="TreeGrafter"/>
</dbReference>
<comment type="caution">
    <text evidence="5">Lacks conserved residue(s) required for the propagation of feature annotation.</text>
</comment>
<dbReference type="InterPro" id="IPR039698">
    <property type="entry name" value="Dfg10/SRD5A3"/>
</dbReference>
<dbReference type="GO" id="GO:0006488">
    <property type="term" value="P:dolichol-linked oligosaccharide biosynthetic process"/>
    <property type="evidence" value="ECO:0007669"/>
    <property type="project" value="UniProtKB-UniRule"/>
</dbReference>
<dbReference type="EMBL" id="JAVRRT010000003">
    <property type="protein sequence ID" value="KAK5173787.1"/>
    <property type="molecule type" value="Genomic_DNA"/>
</dbReference>
<feature type="domain" description="3-oxo-5-alpha-steroid 4-dehydrogenase C-terminal" evidence="7">
    <location>
        <begin position="267"/>
        <end position="356"/>
    </location>
</feature>
<dbReference type="GO" id="GO:0005789">
    <property type="term" value="C:endoplasmic reticulum membrane"/>
    <property type="evidence" value="ECO:0007669"/>
    <property type="project" value="UniProtKB-SubCell"/>
</dbReference>
<evidence type="ECO:0000256" key="6">
    <source>
        <dbReference type="SAM" id="MobiDB-lite"/>
    </source>
</evidence>
<proteinExistence type="inferred from homology"/>
<dbReference type="GO" id="GO:0016095">
    <property type="term" value="P:polyprenol catabolic process"/>
    <property type="evidence" value="ECO:0007669"/>
    <property type="project" value="UniProtKB-UniRule"/>
</dbReference>
<dbReference type="AlphaFoldDB" id="A0AAV9PL98"/>
<accession>A0AAV9PL98</accession>
<keyword evidence="3 5" id="KW-1133">Transmembrane helix</keyword>
<feature type="transmembrane region" description="Helical" evidence="5">
    <location>
        <begin position="81"/>
        <end position="103"/>
    </location>
</feature>
<evidence type="ECO:0000313" key="9">
    <source>
        <dbReference type="Proteomes" id="UP001337655"/>
    </source>
</evidence>
<evidence type="ECO:0000256" key="1">
    <source>
        <dbReference type="ARBA" id="ARBA00004127"/>
    </source>
</evidence>
<dbReference type="InterPro" id="IPR001104">
    <property type="entry name" value="3-oxo-5_a-steroid_4-DH_C"/>
</dbReference>
<dbReference type="PROSITE" id="PS50244">
    <property type="entry name" value="S5A_REDUCTASE"/>
    <property type="match status" value="1"/>
</dbReference>
<gene>
    <name evidence="8" type="ORF">LTR77_002468</name>
</gene>
<name>A0AAV9PL98_9PEZI</name>
<comment type="pathway">
    <text evidence="5">Protein modification; protein glycosylation.</text>
</comment>
<dbReference type="PANTHER" id="PTHR14624">
    <property type="entry name" value="DFG10 PROTEIN"/>
    <property type="match status" value="1"/>
</dbReference>
<keyword evidence="2 5" id="KW-0812">Transmembrane</keyword>
<comment type="caution">
    <text evidence="8">The sequence shown here is derived from an EMBL/GenBank/DDBJ whole genome shotgun (WGS) entry which is preliminary data.</text>
</comment>
<dbReference type="GO" id="GO:0160198">
    <property type="term" value="F:polyprenal reductase activity"/>
    <property type="evidence" value="ECO:0007669"/>
    <property type="project" value="UniProtKB-EC"/>
</dbReference>
<keyword evidence="5" id="KW-0560">Oxidoreductase</keyword>
<feature type="compositionally biased region" description="Low complexity" evidence="6">
    <location>
        <begin position="250"/>
        <end position="264"/>
    </location>
</feature>
<dbReference type="EC" id="1.3.1.94" evidence="5"/>
<comment type="catalytic activity">
    <reaction evidence="5">
        <text>a di-trans,poly-cis-dolichal + NADP(+) = a di-trans,poly-cis-polyprenal + NADPH + H(+)</text>
        <dbReference type="Rhea" id="RHEA:80727"/>
        <dbReference type="Rhea" id="RHEA-COMP:19536"/>
        <dbReference type="Rhea" id="RHEA-COMP:19537"/>
        <dbReference type="ChEBI" id="CHEBI:15378"/>
        <dbReference type="ChEBI" id="CHEBI:57783"/>
        <dbReference type="ChEBI" id="CHEBI:58349"/>
        <dbReference type="ChEBI" id="CHEBI:231623"/>
        <dbReference type="ChEBI" id="CHEBI:231637"/>
        <dbReference type="EC" id="1.3.1.94"/>
    </reaction>
    <physiologicalReaction direction="right-to-left" evidence="5">
        <dbReference type="Rhea" id="RHEA:80729"/>
    </physiologicalReaction>
</comment>
<dbReference type="RefSeq" id="XP_064662482.1">
    <property type="nucleotide sequence ID" value="XM_064799727.1"/>
</dbReference>
<feature type="region of interest" description="Disordered" evidence="6">
    <location>
        <begin position="38"/>
        <end position="58"/>
    </location>
</feature>
<feature type="region of interest" description="Disordered" evidence="6">
    <location>
        <begin position="241"/>
        <end position="264"/>
    </location>
</feature>
<keyword evidence="5" id="KW-0521">NADP</keyword>
<evidence type="ECO:0000259" key="7">
    <source>
        <dbReference type="Pfam" id="PF02544"/>
    </source>
</evidence>
<keyword evidence="4 5" id="KW-0472">Membrane</keyword>
<dbReference type="PANTHER" id="PTHR14624:SF0">
    <property type="entry name" value="POLYPRENOL REDUCTASE"/>
    <property type="match status" value="1"/>
</dbReference>
<evidence type="ECO:0000256" key="4">
    <source>
        <dbReference type="ARBA" id="ARBA00023136"/>
    </source>
</evidence>
<comment type="subcellular location">
    <subcellularLocation>
        <location evidence="1">Endomembrane system</location>
        <topology evidence="1">Multi-pass membrane protein</topology>
    </subcellularLocation>
    <subcellularLocation>
        <location evidence="5">Endoplasmic reticulum membrane</location>
    </subcellularLocation>
</comment>
<evidence type="ECO:0000256" key="5">
    <source>
        <dbReference type="RuleBase" id="RU367081"/>
    </source>
</evidence>
<sequence>MDAITILRLSYHGASTAVLLTYLTPPLRDRFLSYGARSSTTPVSSAERENQSLESKKNTPSKNILTTLLDALQGWQVPHDWFWTFYALSVTLSAFWAGEALLLRGPLYELMRDRAGPMATNMTFEQVKVTWIMMLVQGGRRLYESLVYVEWEEFGTDKKMSMMWGGHWVMGMAFYMATSVAFWIEGIPAIENHKPTYGDFIFQAPTFRTIFAVLLFMLASGFQHDCHSYLAYLKRQPAVDPSPPSANTRSSTSPNKASSSSTPAVHTQCDTTYKLPTHPAFQPLISPHYTAEVVIYLALAIQSAPPGRLVNGTMANALVFVVVNLGVTADGTREWYERKFGPQAVEGKSRMLPGIW</sequence>
<reference evidence="8 9" key="1">
    <citation type="submission" date="2023-08" db="EMBL/GenBank/DDBJ databases">
        <title>Black Yeasts Isolated from many extreme environments.</title>
        <authorList>
            <person name="Coleine C."/>
            <person name="Stajich J.E."/>
            <person name="Selbmann L."/>
        </authorList>
    </citation>
    <scope>NUCLEOTIDE SEQUENCE [LARGE SCALE GENOMIC DNA]</scope>
    <source>
        <strain evidence="8 9">CCFEE 5935</strain>
    </source>
</reference>
<evidence type="ECO:0000256" key="2">
    <source>
        <dbReference type="ARBA" id="ARBA00022692"/>
    </source>
</evidence>
<dbReference type="GO" id="GO:0102389">
    <property type="term" value="F:polyprenol reductase activity"/>
    <property type="evidence" value="ECO:0007669"/>
    <property type="project" value="UniProtKB-UniRule"/>
</dbReference>
<feature type="transmembrane region" description="Helical" evidence="5">
    <location>
        <begin position="168"/>
        <end position="188"/>
    </location>
</feature>
<protein>
    <recommendedName>
        <fullName evidence="5">Polyprenal reductase</fullName>
        <ecNumber evidence="5">1.3.1.94</ecNumber>
    </recommendedName>
</protein>
<organism evidence="8 9">
    <name type="scientific">Saxophila tyrrhenica</name>
    <dbReference type="NCBI Taxonomy" id="1690608"/>
    <lineage>
        <taxon>Eukaryota</taxon>
        <taxon>Fungi</taxon>
        <taxon>Dikarya</taxon>
        <taxon>Ascomycota</taxon>
        <taxon>Pezizomycotina</taxon>
        <taxon>Dothideomycetes</taxon>
        <taxon>Dothideomycetidae</taxon>
        <taxon>Mycosphaerellales</taxon>
        <taxon>Extremaceae</taxon>
        <taxon>Saxophila</taxon>
    </lineage>
</organism>
<comment type="similarity">
    <text evidence="5">Belongs to the steroid 5-alpha reductase family. Polyprenal reductase subfamily.</text>
</comment>
<dbReference type="Proteomes" id="UP001337655">
    <property type="component" value="Unassembled WGS sequence"/>
</dbReference>